<gene>
    <name evidence="3" type="ORF">F506_09570</name>
</gene>
<feature type="compositionally biased region" description="Polar residues" evidence="2">
    <location>
        <begin position="342"/>
        <end position="357"/>
    </location>
</feature>
<dbReference type="EMBL" id="CP011409">
    <property type="protein sequence ID" value="AKZ62892.1"/>
    <property type="molecule type" value="Genomic_DNA"/>
</dbReference>
<feature type="region of interest" description="Disordered" evidence="2">
    <location>
        <begin position="573"/>
        <end position="621"/>
    </location>
</feature>
<organism evidence="3 4">
    <name type="scientific">Herbaspirillum hiltneri N3</name>
    <dbReference type="NCBI Taxonomy" id="1262470"/>
    <lineage>
        <taxon>Bacteria</taxon>
        <taxon>Pseudomonadati</taxon>
        <taxon>Pseudomonadota</taxon>
        <taxon>Betaproteobacteria</taxon>
        <taxon>Burkholderiales</taxon>
        <taxon>Oxalobacteraceae</taxon>
        <taxon>Herbaspirillum</taxon>
    </lineage>
</organism>
<reference evidence="4" key="1">
    <citation type="journal article" date="2015" name="Genome Announc.">
        <title>Complete Genome Sequence of Herbaspirillum hiltneri N3 (DSM 17495), Isolated from Surface-Sterilized Wheat Roots.</title>
        <authorList>
            <person name="Guizelini D."/>
            <person name="Saizaki P.M."/>
            <person name="Coimbra N.A."/>
            <person name="Weiss V.A."/>
            <person name="Faoro H."/>
            <person name="Sfeir M.Z."/>
            <person name="Baura V.A."/>
            <person name="Monteiro R.A."/>
            <person name="Chubatsu L.S."/>
            <person name="Souza E.M."/>
            <person name="Cruz L.M."/>
            <person name="Pedrosa F.O."/>
            <person name="Raittz R.T."/>
            <person name="Marchaukoski J.N."/>
            <person name="Steffens M.B."/>
        </authorList>
    </citation>
    <scope>NUCLEOTIDE SEQUENCE [LARGE SCALE GENOMIC DNA]</scope>
    <source>
        <strain evidence="4">N3</strain>
    </source>
</reference>
<feature type="coiled-coil region" evidence="1">
    <location>
        <begin position="435"/>
        <end position="463"/>
    </location>
</feature>
<evidence type="ECO:0000256" key="2">
    <source>
        <dbReference type="SAM" id="MobiDB-lite"/>
    </source>
</evidence>
<accession>A0ABM5V0G6</accession>
<dbReference type="Proteomes" id="UP000063429">
    <property type="component" value="Chromosome"/>
</dbReference>
<evidence type="ECO:0000256" key="1">
    <source>
        <dbReference type="SAM" id="Coils"/>
    </source>
</evidence>
<protein>
    <submittedName>
        <fullName evidence="3">Uncharacterized protein</fullName>
    </submittedName>
</protein>
<keyword evidence="1" id="KW-0175">Coiled coil</keyword>
<proteinExistence type="predicted"/>
<keyword evidence="4" id="KW-1185">Reference proteome</keyword>
<name>A0ABM5V0G6_9BURK</name>
<sequence length="621" mass="68430">MPFGISNPNQHYYHLEGDATQMKTAQRGTFVPTASNKLSNRFLQSDNKLVRGFGGFIKSMRQTDLTLRGAGNRVRSGVQGASINCRAGFEKMSGDQEKKAAAEEKRQSSQASLKLKTDLKHERLNYKKTINAAEPGKLDDVVAESTRLFQSDLEDKGFEPSGGLAQHTLPRHDKRYLRNDDFHAVAGNYATPGQLRQRVATAASRQHDNGDMGTVRALKRSIQYGAIGVSNGFQLGKQGMYAMAATLAPAQSEERDSFSRAADKARDQRHLGSAALDGNIALTHAFNDIGSRRSADVEQQLVPKGYRPVQGETGAPPRRTSYLARKLNTYFARPGALEENGSETASVRSAGSSTTVSAPAEAGDSMSKRRKAASFLVSLANVKPHLSAVYHGKRARWAEQTAGDPGHPEARQGEGRRAYHAAKRDNANFIANMNRAAVQGRLREALQEQQELQDEELKEATQERTLPSDAFAGYYETDMKQQIADQTEDNAGFEYDEAARLAAYAQLLPAKKPAQRQQSTFERTRHEEAMSPRMATPLSVTPQNPWTNEPDFSLVDFDEDNFFEEFPESRQLASQMALDATGRQPRQTGVIADSEHRYGDGQDVSSPWSDVPTRRGGKDDA</sequence>
<evidence type="ECO:0000313" key="3">
    <source>
        <dbReference type="EMBL" id="AKZ62892.1"/>
    </source>
</evidence>
<evidence type="ECO:0000313" key="4">
    <source>
        <dbReference type="Proteomes" id="UP000063429"/>
    </source>
</evidence>
<feature type="region of interest" description="Disordered" evidence="2">
    <location>
        <begin position="335"/>
        <end position="367"/>
    </location>
</feature>
<feature type="compositionally biased region" description="Basic and acidic residues" evidence="2">
    <location>
        <begin position="612"/>
        <end position="621"/>
    </location>
</feature>